<dbReference type="SUPFAM" id="SSF46785">
    <property type="entry name" value="Winged helix' DNA-binding domain"/>
    <property type="match status" value="1"/>
</dbReference>
<dbReference type="SMART" id="SM00347">
    <property type="entry name" value="HTH_MARR"/>
    <property type="match status" value="1"/>
</dbReference>
<feature type="domain" description="HTH marR-type" evidence="4">
    <location>
        <begin position="6"/>
        <end position="137"/>
    </location>
</feature>
<evidence type="ECO:0000256" key="1">
    <source>
        <dbReference type="ARBA" id="ARBA00023015"/>
    </source>
</evidence>
<evidence type="ECO:0000256" key="3">
    <source>
        <dbReference type="ARBA" id="ARBA00023163"/>
    </source>
</evidence>
<keyword evidence="3" id="KW-0804">Transcription</keyword>
<comment type="caution">
    <text evidence="5">The sequence shown here is derived from an EMBL/GenBank/DDBJ whole genome shotgun (WGS) entry which is preliminary data.</text>
</comment>
<keyword evidence="6" id="KW-1185">Reference proteome</keyword>
<dbReference type="InterPro" id="IPR036390">
    <property type="entry name" value="WH_DNA-bd_sf"/>
</dbReference>
<dbReference type="EMBL" id="JAWJBA010000001">
    <property type="protein sequence ID" value="MDV2682929.1"/>
    <property type="molecule type" value="Genomic_DNA"/>
</dbReference>
<dbReference type="Gene3D" id="1.10.10.10">
    <property type="entry name" value="Winged helix-like DNA-binding domain superfamily/Winged helix DNA-binding domain"/>
    <property type="match status" value="1"/>
</dbReference>
<dbReference type="PRINTS" id="PR00598">
    <property type="entry name" value="HTHMARR"/>
</dbReference>
<dbReference type="PANTHER" id="PTHR42756:SF1">
    <property type="entry name" value="TRANSCRIPTIONAL REPRESSOR OF EMRAB OPERON"/>
    <property type="match status" value="1"/>
</dbReference>
<evidence type="ECO:0000259" key="4">
    <source>
        <dbReference type="PROSITE" id="PS50995"/>
    </source>
</evidence>
<accession>A0ABU3X4X5</accession>
<evidence type="ECO:0000256" key="2">
    <source>
        <dbReference type="ARBA" id="ARBA00023125"/>
    </source>
</evidence>
<dbReference type="RefSeq" id="WP_317120261.1">
    <property type="nucleotide sequence ID" value="NZ_JAWJBA010000001.1"/>
</dbReference>
<dbReference type="PROSITE" id="PS50995">
    <property type="entry name" value="HTH_MARR_2"/>
    <property type="match status" value="1"/>
</dbReference>
<evidence type="ECO:0000313" key="6">
    <source>
        <dbReference type="Proteomes" id="UP001287282"/>
    </source>
</evidence>
<keyword evidence="1" id="KW-0805">Transcription regulation</keyword>
<gene>
    <name evidence="5" type="ORF">RYX56_00930</name>
</gene>
<dbReference type="Proteomes" id="UP001287282">
    <property type="component" value="Unassembled WGS sequence"/>
</dbReference>
<protein>
    <submittedName>
        <fullName evidence="5">MarR family transcriptional regulator</fullName>
    </submittedName>
</protein>
<name>A0ABU3X4X5_9BACI</name>
<dbReference type="InterPro" id="IPR036388">
    <property type="entry name" value="WH-like_DNA-bd_sf"/>
</dbReference>
<keyword evidence="2" id="KW-0238">DNA-binding</keyword>
<proteinExistence type="predicted"/>
<dbReference type="PANTHER" id="PTHR42756">
    <property type="entry name" value="TRANSCRIPTIONAL REGULATOR, MARR"/>
    <property type="match status" value="1"/>
</dbReference>
<evidence type="ECO:0000313" key="5">
    <source>
        <dbReference type="EMBL" id="MDV2682929.1"/>
    </source>
</evidence>
<dbReference type="InterPro" id="IPR000835">
    <property type="entry name" value="HTH_MarR-typ"/>
</dbReference>
<dbReference type="Pfam" id="PF12802">
    <property type="entry name" value="MarR_2"/>
    <property type="match status" value="1"/>
</dbReference>
<organism evidence="5 6">
    <name type="scientific">Alkalihalophilus lindianensis</name>
    <dbReference type="NCBI Taxonomy" id="1630542"/>
    <lineage>
        <taxon>Bacteria</taxon>
        <taxon>Bacillati</taxon>
        <taxon>Bacillota</taxon>
        <taxon>Bacilli</taxon>
        <taxon>Bacillales</taxon>
        <taxon>Bacillaceae</taxon>
        <taxon>Alkalihalophilus</taxon>
    </lineage>
</organism>
<reference evidence="5 6" key="1">
    <citation type="submission" date="2023-10" db="EMBL/GenBank/DDBJ databases">
        <title>Screening of Alkalihalobacillus lindianensis BZ-TG-R113 and Its Alleviation of Salt Stress on Rapeseed Growth.</title>
        <authorList>
            <person name="Zhao B."/>
            <person name="Guo T."/>
        </authorList>
    </citation>
    <scope>NUCLEOTIDE SEQUENCE [LARGE SCALE GENOMIC DNA]</scope>
    <source>
        <strain evidence="5 6">BZ-TG-R113</strain>
    </source>
</reference>
<sequence length="151" mass="17747">MKIDTNLTLFHRLNQISRLLTKRANQALQPFDLYSAQWTVIYTLKTKGTLTQRELCEYLAVEAPPLTRNVQRLVKKGLVRQVCGRDKRTKRIELTEVAQAQYPIWERTMAEVKQQLMDGVSSDTEEQLDKLLVDWLSTIEQETCHEQREER</sequence>